<proteinExistence type="predicted"/>
<sequence length="334" mass="35353">MLANNIPVLTAALVALAGLTNAAPLAELLQKRASGQTIRPSTAPNLCLAGYGSPNLRLIECVNSYDAYSGPWTQWSISPGESNTISLGPVPPKAPSICFDAGSSVSDGAVRPVTASTCSADAQKWFYTDDSHIAVTGGNACLSYGPNGALTTQACGNAGVDQVWNLVTFGGSGTTPPPSSTTGQQIRWSNNGVSGCLTVMDGALQNFGRIAIAECMAPDNRYAYLQRFTYTRGSTKIKVAPNSSSSQDFCLDLGVVRRQDGTNLHLYECVDVPQQQFWITDAGDDHIALEGDNQCIDIKADSGFTQSAPYSRLKDSQSWQCSGGNPNQIFSFDL</sequence>
<name>A0ACC2VIV5_9TREE</name>
<organism evidence="1 2">
    <name type="scientific">Naganishia adeliensis</name>
    <dbReference type="NCBI Taxonomy" id="92952"/>
    <lineage>
        <taxon>Eukaryota</taxon>
        <taxon>Fungi</taxon>
        <taxon>Dikarya</taxon>
        <taxon>Basidiomycota</taxon>
        <taxon>Agaricomycotina</taxon>
        <taxon>Tremellomycetes</taxon>
        <taxon>Filobasidiales</taxon>
        <taxon>Filobasidiaceae</taxon>
        <taxon>Naganishia</taxon>
    </lineage>
</organism>
<gene>
    <name evidence="1" type="ORF">QFC20_005821</name>
</gene>
<protein>
    <submittedName>
        <fullName evidence="1">Uncharacterized protein</fullName>
    </submittedName>
</protein>
<keyword evidence="2" id="KW-1185">Reference proteome</keyword>
<evidence type="ECO:0000313" key="1">
    <source>
        <dbReference type="EMBL" id="KAJ9099003.1"/>
    </source>
</evidence>
<comment type="caution">
    <text evidence="1">The sequence shown here is derived from an EMBL/GenBank/DDBJ whole genome shotgun (WGS) entry which is preliminary data.</text>
</comment>
<accession>A0ACC2VIV5</accession>
<dbReference type="EMBL" id="JASBWS010000087">
    <property type="protein sequence ID" value="KAJ9099003.1"/>
    <property type="molecule type" value="Genomic_DNA"/>
</dbReference>
<evidence type="ECO:0000313" key="2">
    <source>
        <dbReference type="Proteomes" id="UP001230649"/>
    </source>
</evidence>
<dbReference type="Proteomes" id="UP001230649">
    <property type="component" value="Unassembled WGS sequence"/>
</dbReference>
<reference evidence="1" key="1">
    <citation type="submission" date="2023-04" db="EMBL/GenBank/DDBJ databases">
        <title>Draft Genome sequencing of Naganishia species isolated from polar environments using Oxford Nanopore Technology.</title>
        <authorList>
            <person name="Leo P."/>
            <person name="Venkateswaran K."/>
        </authorList>
    </citation>
    <scope>NUCLEOTIDE SEQUENCE</scope>
    <source>
        <strain evidence="1">MNA-CCFEE 5262</strain>
    </source>
</reference>